<evidence type="ECO:0000313" key="7">
    <source>
        <dbReference type="EMBL" id="KAK8759584.1"/>
    </source>
</evidence>
<evidence type="ECO:0000256" key="4">
    <source>
        <dbReference type="ARBA" id="ARBA00023125"/>
    </source>
</evidence>
<accession>A0AAQ4DAU4</accession>
<dbReference type="InterPro" id="IPR048367">
    <property type="entry name" value="TNP-like_RNaseH_C"/>
</dbReference>
<dbReference type="SMART" id="SM00980">
    <property type="entry name" value="THAP"/>
    <property type="match status" value="1"/>
</dbReference>
<dbReference type="InterPro" id="IPR038441">
    <property type="entry name" value="THAP_Znf_sf"/>
</dbReference>
<dbReference type="AlphaFoldDB" id="A0AAQ4DAU4"/>
<dbReference type="Gene3D" id="6.20.210.20">
    <property type="entry name" value="THAP domain"/>
    <property type="match status" value="1"/>
</dbReference>
<name>A0AAQ4DAU4_AMBAM</name>
<evidence type="ECO:0000313" key="8">
    <source>
        <dbReference type="Proteomes" id="UP001321473"/>
    </source>
</evidence>
<evidence type="ECO:0000256" key="2">
    <source>
        <dbReference type="ARBA" id="ARBA00022771"/>
    </source>
</evidence>
<evidence type="ECO:0000256" key="5">
    <source>
        <dbReference type="PROSITE-ProRule" id="PRU00309"/>
    </source>
</evidence>
<keyword evidence="1" id="KW-0479">Metal-binding</keyword>
<sequence length="911" mass="102083">MSWRCAYLFCTEKHVPGSGNLSYHKFPLDNPSLLRKWLQAMGQPGFSPRRHHSLCSAHFESSDFRAGLQRPLLREGTVPSHFERCTGGRQDVPLPSGCARMVPHREYSAPSPSPDQPNVQIVLPAAQLQAFTGAQDSTAKHDHTYNHECPKDQVKQPEDSTAKHDHTYNQECPKVRVKQPEENLTTARKKIKVLHANTACYPKKSRALEDIIEQMREKNLLSEEAERKLQEFGNLPQDILKGCTENSAAGNSCGRRYSEEMKKFSSALYYYSPRAYDYLGTLFAMPIVQAIRQWLKVVSGWPGFTAEVLNDLKVQHAQDSPRERLCSIVLDRMSIRNACEPDATSGRLIGFVDLGCSQDPDDADNVPLATEALVFMAVGIAAPWKMPFGYFLNAGLSGEVLKNLLLEAIHCITECGLSVVAAVCDCLGANVSMAKLLGCHVHEQSYDDLKTFFPHPQNKHQKIFMIFDAYHGIKLLRNLLSDKGALVSSSYGTVQWRYIACLQELQDVDKLHAADELPRARINSYREVMKVKLAAQTFSSSVSKALKFASKLQLRDFADCSGTAKFIDLVDRAFQQLNSINPTAKGFKAPLWPSTFHHQVEVMEAAGTQLMDLRFADGRPVTEDGRRMSVISLAFTLKSVSQLAHMLFGAELCRYICTRNLTQEPLEMYFSCIRERSGCNNNPSAAQFRQAYQSTLAHAAVVGSKSSCVSTQLEGISLFRSQGQPFSPFTKDITHEFEEPTAALAQSILDRDYFALSEYSSKVVGYIGGFVVKAISRRLHCADCAGLLIPDTVSSLLRSIKDSGRLTEPSRFVHAAMHAAEMVLRQTTAMEKHSVHALALNAFQEFVQQHKPKLQACRHYTEDPCHVINLTRVLQKEYITLRHRQIVCHFAKENCGTYIRHMFSKRALFGQ</sequence>
<dbReference type="Pfam" id="PF12017">
    <property type="entry name" value="Tnp_P_element"/>
    <property type="match status" value="1"/>
</dbReference>
<dbReference type="SUPFAM" id="SSF57716">
    <property type="entry name" value="Glucocorticoid receptor-like (DNA-binding domain)"/>
    <property type="match status" value="1"/>
</dbReference>
<dbReference type="InterPro" id="IPR021896">
    <property type="entry name" value="THAP9-like_HTH"/>
</dbReference>
<protein>
    <recommendedName>
        <fullName evidence="6">THAP-type domain-containing protein</fullName>
    </recommendedName>
</protein>
<feature type="domain" description="THAP-type" evidence="6">
    <location>
        <begin position="1"/>
        <end position="82"/>
    </location>
</feature>
<dbReference type="InterPro" id="IPR006612">
    <property type="entry name" value="THAP_Znf"/>
</dbReference>
<dbReference type="InterPro" id="IPR048365">
    <property type="entry name" value="TNP-like_RNaseH_N"/>
</dbReference>
<comment type="caution">
    <text evidence="7">The sequence shown here is derived from an EMBL/GenBank/DDBJ whole genome shotgun (WGS) entry which is preliminary data.</text>
</comment>
<dbReference type="PANTHER" id="PTHR47577">
    <property type="entry name" value="THAP DOMAIN-CONTAINING PROTEIN 6"/>
    <property type="match status" value="1"/>
</dbReference>
<keyword evidence="8" id="KW-1185">Reference proteome</keyword>
<evidence type="ECO:0000259" key="6">
    <source>
        <dbReference type="PROSITE" id="PS50950"/>
    </source>
</evidence>
<keyword evidence="4 5" id="KW-0238">DNA-binding</keyword>
<dbReference type="SMART" id="SM00692">
    <property type="entry name" value="DM3"/>
    <property type="match status" value="1"/>
</dbReference>
<dbReference type="InterPro" id="IPR048366">
    <property type="entry name" value="TNP-like_GBD"/>
</dbReference>
<dbReference type="PROSITE" id="PS50950">
    <property type="entry name" value="ZF_THAP"/>
    <property type="match status" value="1"/>
</dbReference>
<dbReference type="Pfam" id="PF21788">
    <property type="entry name" value="TNP-like_GBD"/>
    <property type="match status" value="1"/>
</dbReference>
<dbReference type="Pfam" id="PF21787">
    <property type="entry name" value="TNP-like_RNaseH_N"/>
    <property type="match status" value="1"/>
</dbReference>
<keyword evidence="3" id="KW-0862">Zinc</keyword>
<dbReference type="GO" id="GO:0003677">
    <property type="term" value="F:DNA binding"/>
    <property type="evidence" value="ECO:0007669"/>
    <property type="project" value="UniProtKB-UniRule"/>
</dbReference>
<keyword evidence="2 5" id="KW-0863">Zinc-finger</keyword>
<organism evidence="7 8">
    <name type="scientific">Amblyomma americanum</name>
    <name type="common">Lone star tick</name>
    <dbReference type="NCBI Taxonomy" id="6943"/>
    <lineage>
        <taxon>Eukaryota</taxon>
        <taxon>Metazoa</taxon>
        <taxon>Ecdysozoa</taxon>
        <taxon>Arthropoda</taxon>
        <taxon>Chelicerata</taxon>
        <taxon>Arachnida</taxon>
        <taxon>Acari</taxon>
        <taxon>Parasitiformes</taxon>
        <taxon>Ixodida</taxon>
        <taxon>Ixodoidea</taxon>
        <taxon>Ixodidae</taxon>
        <taxon>Amblyomminae</taxon>
        <taxon>Amblyomma</taxon>
    </lineage>
</organism>
<reference evidence="7 8" key="1">
    <citation type="journal article" date="2023" name="Arcadia Sci">
        <title>De novo assembly of a long-read Amblyomma americanum tick genome.</title>
        <authorList>
            <person name="Chou S."/>
            <person name="Poskanzer K.E."/>
            <person name="Rollins M."/>
            <person name="Thuy-Boun P.S."/>
        </authorList>
    </citation>
    <scope>NUCLEOTIDE SEQUENCE [LARGE SCALE GENOMIC DNA]</scope>
    <source>
        <strain evidence="7">F_SG_1</strain>
        <tissue evidence="7">Salivary glands</tissue>
    </source>
</reference>
<proteinExistence type="predicted"/>
<dbReference type="PANTHER" id="PTHR47577:SF2">
    <property type="entry name" value="THAP DOMAIN CONTAINING 9"/>
    <property type="match status" value="1"/>
</dbReference>
<evidence type="ECO:0000256" key="3">
    <source>
        <dbReference type="ARBA" id="ARBA00022833"/>
    </source>
</evidence>
<evidence type="ECO:0000256" key="1">
    <source>
        <dbReference type="ARBA" id="ARBA00022723"/>
    </source>
</evidence>
<dbReference type="Proteomes" id="UP001321473">
    <property type="component" value="Unassembled WGS sequence"/>
</dbReference>
<gene>
    <name evidence="7" type="ORF">V5799_002784</name>
</gene>
<dbReference type="EMBL" id="JARKHS020032862">
    <property type="protein sequence ID" value="KAK8759584.1"/>
    <property type="molecule type" value="Genomic_DNA"/>
</dbReference>
<dbReference type="GO" id="GO:0008270">
    <property type="term" value="F:zinc ion binding"/>
    <property type="evidence" value="ECO:0007669"/>
    <property type="project" value="UniProtKB-KW"/>
</dbReference>
<dbReference type="Pfam" id="PF05485">
    <property type="entry name" value="THAP"/>
    <property type="match status" value="1"/>
</dbReference>
<dbReference type="Pfam" id="PF21789">
    <property type="entry name" value="TNP-like_RNaseH_C"/>
    <property type="match status" value="1"/>
</dbReference>